<protein>
    <submittedName>
        <fullName evidence="1">Uncharacterized protein</fullName>
    </submittedName>
</protein>
<dbReference type="eggNOG" id="ENOG50318E4">
    <property type="taxonomic scope" value="Bacteria"/>
</dbReference>
<dbReference type="RefSeq" id="WP_034878258.1">
    <property type="nucleotide sequence ID" value="NZ_JOKG01000004.1"/>
</dbReference>
<evidence type="ECO:0000313" key="2">
    <source>
        <dbReference type="Proteomes" id="UP000028006"/>
    </source>
</evidence>
<sequence length="235" mass="26930">MKELQQIINNKIEDMIANGDIKVVIENNIQKAVNEAISNQFRSYGSLTKQLEKELEEGLQISLKDISFETYNQQMLVAVKQKMGAVFASEASSKFMTEMDELLKPAPKEISINELVEVIAESWKTDEPWNSDDLDDRASVELVDHDWSHNSYTLKMWKKKEPSSLYSSRSKISDLDLFISDGKIRISHRHSYNPTCFSEHEAFVFKLYAAGTKLTGLENFDPDECDLTLKEGEDY</sequence>
<evidence type="ECO:0000313" key="1">
    <source>
        <dbReference type="EMBL" id="KEQ12852.1"/>
    </source>
</evidence>
<organism evidence="1 2">
    <name type="scientific">Endozoicomonas montiporae</name>
    <dbReference type="NCBI Taxonomy" id="1027273"/>
    <lineage>
        <taxon>Bacteria</taxon>
        <taxon>Pseudomonadati</taxon>
        <taxon>Pseudomonadota</taxon>
        <taxon>Gammaproteobacteria</taxon>
        <taxon>Oceanospirillales</taxon>
        <taxon>Endozoicomonadaceae</taxon>
        <taxon>Endozoicomonas</taxon>
    </lineage>
</organism>
<name>A0A081N329_9GAMM</name>
<accession>A0A081N329</accession>
<dbReference type="Proteomes" id="UP000028006">
    <property type="component" value="Unassembled WGS sequence"/>
</dbReference>
<keyword evidence="2" id="KW-1185">Reference proteome</keyword>
<dbReference type="EMBL" id="JOKG01000004">
    <property type="protein sequence ID" value="KEQ12852.1"/>
    <property type="molecule type" value="Genomic_DNA"/>
</dbReference>
<gene>
    <name evidence="1" type="ORF">GZ77_20640</name>
</gene>
<reference evidence="1 2" key="1">
    <citation type="submission" date="2014-06" db="EMBL/GenBank/DDBJ databases">
        <title>Whole Genome Sequences of Three Symbiotic Endozoicomonas Bacteria.</title>
        <authorList>
            <person name="Neave M.J."/>
            <person name="Apprill A."/>
            <person name="Voolstra C.R."/>
        </authorList>
    </citation>
    <scope>NUCLEOTIDE SEQUENCE [LARGE SCALE GENOMIC DNA]</scope>
    <source>
        <strain evidence="1 2">LMG 24815</strain>
    </source>
</reference>
<comment type="caution">
    <text evidence="1">The sequence shown here is derived from an EMBL/GenBank/DDBJ whole genome shotgun (WGS) entry which is preliminary data.</text>
</comment>
<proteinExistence type="predicted"/>
<dbReference type="AlphaFoldDB" id="A0A081N329"/>